<comment type="caution">
    <text evidence="1">The sequence shown here is derived from an EMBL/GenBank/DDBJ whole genome shotgun (WGS) entry which is preliminary data.</text>
</comment>
<evidence type="ECO:0000313" key="2">
    <source>
        <dbReference type="Proteomes" id="UP000244066"/>
    </source>
</evidence>
<accession>A0A2R7Y5G9</accession>
<gene>
    <name evidence="1" type="ORF">B9J98_04030</name>
</gene>
<organism evidence="1 2">
    <name type="scientific">Candidatus Terraquivivens tikiterensis</name>
    <dbReference type="NCBI Taxonomy" id="1980982"/>
    <lineage>
        <taxon>Archaea</taxon>
        <taxon>Nitrososphaerota</taxon>
        <taxon>Candidatus Wolframiiraptoraceae</taxon>
        <taxon>Candidatus Terraquivivens</taxon>
    </lineage>
</organism>
<dbReference type="AlphaFoldDB" id="A0A2R7Y5G9"/>
<dbReference type="Proteomes" id="UP000244066">
    <property type="component" value="Unassembled WGS sequence"/>
</dbReference>
<sequence length="60" mass="7029">MTTQAKKKTSIAVDPKIWQEWVKFVVDKTGSSRRVSEELEKAIKEYMQRHEARRGDHGRA</sequence>
<evidence type="ECO:0000313" key="1">
    <source>
        <dbReference type="EMBL" id="PUA32629.1"/>
    </source>
</evidence>
<dbReference type="EMBL" id="NDWU01000008">
    <property type="protein sequence ID" value="PUA32629.1"/>
    <property type="molecule type" value="Genomic_DNA"/>
</dbReference>
<name>A0A2R7Y5G9_9ARCH</name>
<proteinExistence type="predicted"/>
<protein>
    <submittedName>
        <fullName evidence="1">Uncharacterized protein</fullName>
    </submittedName>
</protein>
<reference evidence="1 2" key="1">
    <citation type="submission" date="2017-04" db="EMBL/GenBank/DDBJ databases">
        <title>Draft Aigarchaeota genome from a New Zealand hot spring.</title>
        <authorList>
            <person name="Reysenbach A.-L."/>
            <person name="Donaho J.A."/>
            <person name="Gerhart J."/>
            <person name="Kelley J.F."/>
            <person name="Kouba K."/>
            <person name="Podar M."/>
            <person name="Stott M."/>
        </authorList>
    </citation>
    <scope>NUCLEOTIDE SEQUENCE [LARGE SCALE GENOMIC DNA]</scope>
    <source>
        <strain evidence="1">NZ13_MG1</strain>
    </source>
</reference>